<dbReference type="EMBL" id="JAVLET010000001">
    <property type="protein sequence ID" value="KAL0475095.1"/>
    <property type="molecule type" value="Genomic_DNA"/>
</dbReference>
<keyword evidence="2" id="KW-1185">Reference proteome</keyword>
<sequence>MNADKQGLTYHLGGRFNTVLLPASLNCEHRGSQLPCSESPSSGLETSTIRWKLSGELKATSTPPPLFLAPEWLKLRYA</sequence>
<reference evidence="1 2" key="1">
    <citation type="submission" date="2023-09" db="EMBL/GenBank/DDBJ databases">
        <title>Multi-omics analysis of a traditional fermented food reveals byproduct-associated fungal strains for waste-to-food upcycling.</title>
        <authorList>
            <consortium name="Lawrence Berkeley National Laboratory"/>
            <person name="Rekdal V.M."/>
            <person name="Villalobos-Escobedo J.M."/>
            <person name="Rodriguez-Valeron N."/>
            <person name="Garcia M.O."/>
            <person name="Vasquez D.P."/>
            <person name="Damayanti I."/>
            <person name="Sorensen P.M."/>
            <person name="Baidoo E.E."/>
            <person name="De Carvalho A.C."/>
            <person name="Riley R."/>
            <person name="Lipzen A."/>
            <person name="He G."/>
            <person name="Yan M."/>
            <person name="Haridas S."/>
            <person name="Daum C."/>
            <person name="Yoshinaga Y."/>
            <person name="Ng V."/>
            <person name="Grigoriev I.V."/>
            <person name="Munk R."/>
            <person name="Nuraida L."/>
            <person name="Wijaya C.H."/>
            <person name="Morales P.-C."/>
            <person name="Keasling J.D."/>
        </authorList>
    </citation>
    <scope>NUCLEOTIDE SEQUENCE [LARGE SCALE GENOMIC DNA]</scope>
    <source>
        <strain evidence="1 2">FGSC 2613</strain>
    </source>
</reference>
<accession>A0ABR3DR10</accession>
<dbReference type="Proteomes" id="UP001451303">
    <property type="component" value="Unassembled WGS sequence"/>
</dbReference>
<name>A0ABR3DR10_NEUIN</name>
<organism evidence="1 2">
    <name type="scientific">Neurospora intermedia</name>
    <dbReference type="NCBI Taxonomy" id="5142"/>
    <lineage>
        <taxon>Eukaryota</taxon>
        <taxon>Fungi</taxon>
        <taxon>Dikarya</taxon>
        <taxon>Ascomycota</taxon>
        <taxon>Pezizomycotina</taxon>
        <taxon>Sordariomycetes</taxon>
        <taxon>Sordariomycetidae</taxon>
        <taxon>Sordariales</taxon>
        <taxon>Sordariaceae</taxon>
        <taxon>Neurospora</taxon>
    </lineage>
</organism>
<gene>
    <name evidence="1" type="ORF">QR685DRAFT_511678</name>
</gene>
<proteinExistence type="predicted"/>
<protein>
    <submittedName>
        <fullName evidence="1">Uncharacterized protein</fullName>
    </submittedName>
</protein>
<evidence type="ECO:0000313" key="2">
    <source>
        <dbReference type="Proteomes" id="UP001451303"/>
    </source>
</evidence>
<comment type="caution">
    <text evidence="1">The sequence shown here is derived from an EMBL/GenBank/DDBJ whole genome shotgun (WGS) entry which is preliminary data.</text>
</comment>
<evidence type="ECO:0000313" key="1">
    <source>
        <dbReference type="EMBL" id="KAL0475095.1"/>
    </source>
</evidence>